<comment type="similarity">
    <text evidence="1">Belongs to the Mo25 family.</text>
</comment>
<name>A0A182T526_9DIPT</name>
<dbReference type="GO" id="GO:0035556">
    <property type="term" value="P:intracellular signal transduction"/>
    <property type="evidence" value="ECO:0007669"/>
    <property type="project" value="TreeGrafter"/>
</dbReference>
<dbReference type="InterPro" id="IPR016024">
    <property type="entry name" value="ARM-type_fold"/>
</dbReference>
<dbReference type="InterPro" id="IPR013878">
    <property type="entry name" value="Mo25"/>
</dbReference>
<evidence type="ECO:0000313" key="3">
    <source>
        <dbReference type="Proteomes" id="UP000075901"/>
    </source>
</evidence>
<dbReference type="Proteomes" id="UP000075901">
    <property type="component" value="Unassembled WGS sequence"/>
</dbReference>
<dbReference type="GO" id="GO:0043539">
    <property type="term" value="F:protein serine/threonine kinase activator activity"/>
    <property type="evidence" value="ECO:0007669"/>
    <property type="project" value="TreeGrafter"/>
</dbReference>
<dbReference type="InterPro" id="IPR011989">
    <property type="entry name" value="ARM-like"/>
</dbReference>
<keyword evidence="3" id="KW-1185">Reference proteome</keyword>
<protein>
    <recommendedName>
        <fullName evidence="4">Mo25-like protein</fullName>
    </recommendedName>
</protein>
<dbReference type="AlphaFoldDB" id="A0A182T526"/>
<dbReference type="VEuPathDB" id="VectorBase:AMAM019782"/>
<sequence length="335" mass="38944">MLQLFFKPKKTAEQLVRKVRDGLNTLDRGGHEADAANASITKNLAIMKDMVYKGLNHSVESGFSLSQLAQQLYSTDLLLLLIKNLHRIQFEARKDVVQVFNNILIREFCSRLPTVDYICSKPAILYTMLGGYQHREISFSCGSMLRECAHHEPLAKIMVRSEEFFGLFDFIQHPAFDTSYDAFSTFSALLTTHKAMVAKFLEDNYDRMFGRYVLLLKSNNYVTRRESLKLLSDILLTRQNYHVMIKYVSDPNNLKLIMKLLVDKARYIQFEAFNVFKVFAANPNHPRPILKILLRNQQRIVLYLTRFLPMMTENKLFLEEKAVVIDMIQNLKPLE</sequence>
<organism evidence="2 3">
    <name type="scientific">Anopheles maculatus</name>
    <dbReference type="NCBI Taxonomy" id="74869"/>
    <lineage>
        <taxon>Eukaryota</taxon>
        <taxon>Metazoa</taxon>
        <taxon>Ecdysozoa</taxon>
        <taxon>Arthropoda</taxon>
        <taxon>Hexapoda</taxon>
        <taxon>Insecta</taxon>
        <taxon>Pterygota</taxon>
        <taxon>Neoptera</taxon>
        <taxon>Endopterygota</taxon>
        <taxon>Diptera</taxon>
        <taxon>Nematocera</taxon>
        <taxon>Culicoidea</taxon>
        <taxon>Culicidae</taxon>
        <taxon>Anophelinae</taxon>
        <taxon>Anopheles</taxon>
        <taxon>Anopheles maculatus group</taxon>
    </lineage>
</organism>
<dbReference type="SUPFAM" id="SSF48371">
    <property type="entry name" value="ARM repeat"/>
    <property type="match status" value="1"/>
</dbReference>
<dbReference type="PANTHER" id="PTHR10182">
    <property type="entry name" value="CALCIUM-BINDING PROTEIN 39-RELATED"/>
    <property type="match status" value="1"/>
</dbReference>
<dbReference type="PANTHER" id="PTHR10182:SF3">
    <property type="entry name" value="PROTEIN MO25"/>
    <property type="match status" value="1"/>
</dbReference>
<evidence type="ECO:0000256" key="1">
    <source>
        <dbReference type="ARBA" id="ARBA00011012"/>
    </source>
</evidence>
<dbReference type="Gene3D" id="1.25.10.10">
    <property type="entry name" value="Leucine-rich Repeat Variant"/>
    <property type="match status" value="1"/>
</dbReference>
<reference evidence="3" key="1">
    <citation type="submission" date="2013-09" db="EMBL/GenBank/DDBJ databases">
        <title>The Genome Sequence of Anopheles maculatus species B.</title>
        <authorList>
            <consortium name="The Broad Institute Genomics Platform"/>
            <person name="Neafsey D.E."/>
            <person name="Besansky N."/>
            <person name="Howell P."/>
            <person name="Walton C."/>
            <person name="Young S.K."/>
            <person name="Zeng Q."/>
            <person name="Gargeya S."/>
            <person name="Fitzgerald M."/>
            <person name="Haas B."/>
            <person name="Abouelleil A."/>
            <person name="Allen A.W."/>
            <person name="Alvarado L."/>
            <person name="Arachchi H.M."/>
            <person name="Berlin A.M."/>
            <person name="Chapman S.B."/>
            <person name="Gainer-Dewar J."/>
            <person name="Goldberg J."/>
            <person name="Griggs A."/>
            <person name="Gujja S."/>
            <person name="Hansen M."/>
            <person name="Howarth C."/>
            <person name="Imamovic A."/>
            <person name="Ireland A."/>
            <person name="Larimer J."/>
            <person name="McCowan C."/>
            <person name="Murphy C."/>
            <person name="Pearson M."/>
            <person name="Poon T.W."/>
            <person name="Priest M."/>
            <person name="Roberts A."/>
            <person name="Saif S."/>
            <person name="Shea T."/>
            <person name="Sisk P."/>
            <person name="Sykes S."/>
            <person name="Wortman J."/>
            <person name="Nusbaum C."/>
            <person name="Birren B."/>
        </authorList>
    </citation>
    <scope>NUCLEOTIDE SEQUENCE [LARGE SCALE GENOMIC DNA]</scope>
    <source>
        <strain evidence="3">maculatus3</strain>
    </source>
</reference>
<accession>A0A182T526</accession>
<evidence type="ECO:0000313" key="2">
    <source>
        <dbReference type="EnsemblMetazoa" id="AMAM019782-PA"/>
    </source>
</evidence>
<dbReference type="EnsemblMetazoa" id="AMAM019782-RA">
    <property type="protein sequence ID" value="AMAM019782-PA"/>
    <property type="gene ID" value="AMAM019782"/>
</dbReference>
<dbReference type="Pfam" id="PF08569">
    <property type="entry name" value="Mo25"/>
    <property type="match status" value="1"/>
</dbReference>
<proteinExistence type="inferred from homology"/>
<reference evidence="2" key="2">
    <citation type="submission" date="2020-05" db="UniProtKB">
        <authorList>
            <consortium name="EnsemblMetazoa"/>
        </authorList>
    </citation>
    <scope>IDENTIFICATION</scope>
    <source>
        <strain evidence="2">maculatus3</strain>
    </source>
</reference>
<evidence type="ECO:0008006" key="4">
    <source>
        <dbReference type="Google" id="ProtNLM"/>
    </source>
</evidence>